<organism evidence="1 2">
    <name type="scientific">Ramalina farinacea</name>
    <dbReference type="NCBI Taxonomy" id="258253"/>
    <lineage>
        <taxon>Eukaryota</taxon>
        <taxon>Fungi</taxon>
        <taxon>Dikarya</taxon>
        <taxon>Ascomycota</taxon>
        <taxon>Pezizomycotina</taxon>
        <taxon>Lecanoromycetes</taxon>
        <taxon>OSLEUM clade</taxon>
        <taxon>Lecanoromycetidae</taxon>
        <taxon>Lecanorales</taxon>
        <taxon>Lecanorineae</taxon>
        <taxon>Ramalinaceae</taxon>
        <taxon>Ramalina</taxon>
    </lineage>
</organism>
<evidence type="ECO:0000313" key="1">
    <source>
        <dbReference type="EMBL" id="MDI1491227.1"/>
    </source>
</evidence>
<dbReference type="Gene3D" id="3.30.70.1060">
    <property type="entry name" value="Dimeric alpha+beta barrel"/>
    <property type="match status" value="1"/>
</dbReference>
<evidence type="ECO:0008006" key="3">
    <source>
        <dbReference type="Google" id="ProtNLM"/>
    </source>
</evidence>
<sequence length="127" mass="14347">MQLPIATQDHVLNQEYLVILPDRPNGLSTRLAQHAPHFEAAKPDVASGFFKVAGKIYEEPFVENEPHKIAGTFLIVRAPRREDVEKRLKEDLFYTEGVWKWEELQIYPCKSTFAPGAQAQTGGKNGL</sequence>
<proteinExistence type="predicted"/>
<reference evidence="1" key="1">
    <citation type="journal article" date="2023" name="Genome Biol. Evol.">
        <title>First Whole Genome Sequence and Flow Cytometry Genome Size Data for the Lichen-Forming Fungus Ramalina farinacea (Ascomycota).</title>
        <authorList>
            <person name="Llewellyn T."/>
            <person name="Mian S."/>
            <person name="Hill R."/>
            <person name="Leitch I.J."/>
            <person name="Gaya E."/>
        </authorList>
    </citation>
    <scope>NUCLEOTIDE SEQUENCE</scope>
    <source>
        <strain evidence="1">LIQ254RAFAR</strain>
    </source>
</reference>
<dbReference type="EMBL" id="JAPUFD010000014">
    <property type="protein sequence ID" value="MDI1491227.1"/>
    <property type="molecule type" value="Genomic_DNA"/>
</dbReference>
<dbReference type="AlphaFoldDB" id="A0AA43QS77"/>
<dbReference type="PANTHER" id="PTHR33606">
    <property type="entry name" value="PROTEIN YCII"/>
    <property type="match status" value="1"/>
</dbReference>
<gene>
    <name evidence="1" type="ORF">OHK93_002434</name>
</gene>
<name>A0AA43QS77_9LECA</name>
<dbReference type="InterPro" id="IPR011008">
    <property type="entry name" value="Dimeric_a/b-barrel"/>
</dbReference>
<dbReference type="InterPro" id="IPR051807">
    <property type="entry name" value="Sec-metab_biosynth-assoc"/>
</dbReference>
<dbReference type="PANTHER" id="PTHR33606:SF3">
    <property type="entry name" value="PROTEIN YCII"/>
    <property type="match status" value="1"/>
</dbReference>
<dbReference type="Proteomes" id="UP001161017">
    <property type="component" value="Unassembled WGS sequence"/>
</dbReference>
<accession>A0AA43QS77</accession>
<keyword evidence="2" id="KW-1185">Reference proteome</keyword>
<protein>
    <recommendedName>
        <fullName evidence="3">YCII-related domain-containing protein</fullName>
    </recommendedName>
</protein>
<comment type="caution">
    <text evidence="1">The sequence shown here is derived from an EMBL/GenBank/DDBJ whole genome shotgun (WGS) entry which is preliminary data.</text>
</comment>
<dbReference type="SUPFAM" id="SSF54909">
    <property type="entry name" value="Dimeric alpha+beta barrel"/>
    <property type="match status" value="1"/>
</dbReference>
<evidence type="ECO:0000313" key="2">
    <source>
        <dbReference type="Proteomes" id="UP001161017"/>
    </source>
</evidence>